<protein>
    <submittedName>
        <fullName evidence="2">Uncharacterized protein</fullName>
    </submittedName>
</protein>
<dbReference type="AlphaFoldDB" id="A0AAE1EDQ7"/>
<evidence type="ECO:0000256" key="1">
    <source>
        <dbReference type="SAM" id="MobiDB-lite"/>
    </source>
</evidence>
<feature type="compositionally biased region" description="Polar residues" evidence="1">
    <location>
        <begin position="22"/>
        <end position="48"/>
    </location>
</feature>
<proteinExistence type="predicted"/>
<comment type="caution">
    <text evidence="2">The sequence shown here is derived from an EMBL/GenBank/DDBJ whole genome shotgun (WGS) entry which is preliminary data.</text>
</comment>
<evidence type="ECO:0000313" key="3">
    <source>
        <dbReference type="Proteomes" id="UP001283361"/>
    </source>
</evidence>
<organism evidence="2 3">
    <name type="scientific">Elysia crispata</name>
    <name type="common">lettuce slug</name>
    <dbReference type="NCBI Taxonomy" id="231223"/>
    <lineage>
        <taxon>Eukaryota</taxon>
        <taxon>Metazoa</taxon>
        <taxon>Spiralia</taxon>
        <taxon>Lophotrochozoa</taxon>
        <taxon>Mollusca</taxon>
        <taxon>Gastropoda</taxon>
        <taxon>Heterobranchia</taxon>
        <taxon>Euthyneura</taxon>
        <taxon>Panpulmonata</taxon>
        <taxon>Sacoglossa</taxon>
        <taxon>Placobranchoidea</taxon>
        <taxon>Plakobranchidae</taxon>
        <taxon>Elysia</taxon>
    </lineage>
</organism>
<gene>
    <name evidence="2" type="ORF">RRG08_059760</name>
</gene>
<dbReference type="Proteomes" id="UP001283361">
    <property type="component" value="Unassembled WGS sequence"/>
</dbReference>
<reference evidence="2" key="1">
    <citation type="journal article" date="2023" name="G3 (Bethesda)">
        <title>A reference genome for the long-term kleptoplast-retaining sea slug Elysia crispata morphotype clarki.</title>
        <authorList>
            <person name="Eastman K.E."/>
            <person name="Pendleton A.L."/>
            <person name="Shaikh M.A."/>
            <person name="Suttiyut T."/>
            <person name="Ogas R."/>
            <person name="Tomko P."/>
            <person name="Gavelis G."/>
            <person name="Widhalm J.R."/>
            <person name="Wisecaver J.H."/>
        </authorList>
    </citation>
    <scope>NUCLEOTIDE SEQUENCE</scope>
    <source>
        <strain evidence="2">ECLA1</strain>
    </source>
</reference>
<keyword evidence="3" id="KW-1185">Reference proteome</keyword>
<dbReference type="EMBL" id="JAWDGP010000077">
    <property type="protein sequence ID" value="KAK3803894.1"/>
    <property type="molecule type" value="Genomic_DNA"/>
</dbReference>
<accession>A0AAE1EDQ7</accession>
<name>A0AAE1EDQ7_9GAST</name>
<sequence>MQDLPKTYLAPTINQRAMSITERSCGAGSSTQGSSNASQMSRPNTANGLKSEACRNARLSRVAHLVSRIVWLERLTDMSMPTHSHAHLGMEIGSAVDLLGFKTQPAPSLGHVCIDSISVTLRSLGNDAEAKAMGLSDDEWSRAQEAVSGL</sequence>
<evidence type="ECO:0000313" key="2">
    <source>
        <dbReference type="EMBL" id="KAK3803894.1"/>
    </source>
</evidence>
<feature type="region of interest" description="Disordered" evidence="1">
    <location>
        <begin position="22"/>
        <end position="49"/>
    </location>
</feature>